<dbReference type="InterPro" id="IPR036691">
    <property type="entry name" value="Endo/exonu/phosph_ase_sf"/>
</dbReference>
<dbReference type="InterPro" id="IPR051916">
    <property type="entry name" value="GPI-anchor_lipid_remodeler"/>
</dbReference>
<organism evidence="2">
    <name type="scientific">freshwater metagenome</name>
    <dbReference type="NCBI Taxonomy" id="449393"/>
    <lineage>
        <taxon>unclassified sequences</taxon>
        <taxon>metagenomes</taxon>
        <taxon>ecological metagenomes</taxon>
    </lineage>
</organism>
<proteinExistence type="predicted"/>
<dbReference type="GO" id="GO:0003824">
    <property type="term" value="F:catalytic activity"/>
    <property type="evidence" value="ECO:0007669"/>
    <property type="project" value="InterPro"/>
</dbReference>
<feature type="domain" description="Endonuclease/exonuclease/phosphatase" evidence="1">
    <location>
        <begin position="6"/>
        <end position="257"/>
    </location>
</feature>
<evidence type="ECO:0000259" key="1">
    <source>
        <dbReference type="Pfam" id="PF03372"/>
    </source>
</evidence>
<dbReference type="SUPFAM" id="SSF56219">
    <property type="entry name" value="DNase I-like"/>
    <property type="match status" value="1"/>
</dbReference>
<accession>A0A094PQH9</accession>
<dbReference type="PANTHER" id="PTHR14859">
    <property type="entry name" value="CALCOFLUOR WHITE HYPERSENSITIVE PROTEIN PRECURSOR"/>
    <property type="match status" value="1"/>
</dbReference>
<dbReference type="Gene3D" id="3.60.10.10">
    <property type="entry name" value="Endonuclease/exonuclease/phosphatase"/>
    <property type="match status" value="1"/>
</dbReference>
<sequence>MEARILTWNLWWQFGPWRDRQEAILSTLQSEQPDIVFLQEVWAQEGGLDQAQWLADEMNMFVARTEGPWYDNGVSLGNAILSRWPIVSWEVHRLPDVTGAPSYRRAVVAHVETPFGRMWTVCTHLDYKFDASATRMAQCEALCGIVSQLRNDPEVELPVLLAGDFNAVPDSDEIRMMTGRSEPAVDGLVFTDMWEVAGEGTGFTWRRDNPYIEDSAWPNRRLDYLFVSWPRPRPIGNPTRMWLAGLETVGGVQPSDHAAVVADIRMVGE</sequence>
<dbReference type="PANTHER" id="PTHR14859:SF1">
    <property type="entry name" value="PGAP2-INTERACTING PROTEIN"/>
    <property type="match status" value="1"/>
</dbReference>
<dbReference type="InterPro" id="IPR005135">
    <property type="entry name" value="Endo/exonuclease/phosphatase"/>
</dbReference>
<dbReference type="AlphaFoldDB" id="A0A094PQH9"/>
<dbReference type="GO" id="GO:0006506">
    <property type="term" value="P:GPI anchor biosynthetic process"/>
    <property type="evidence" value="ECO:0007669"/>
    <property type="project" value="TreeGrafter"/>
</dbReference>
<name>A0A094PQH9_9ZZZZ</name>
<evidence type="ECO:0000313" key="2">
    <source>
        <dbReference type="EMBL" id="KGA13965.1"/>
    </source>
</evidence>
<dbReference type="GO" id="GO:0016020">
    <property type="term" value="C:membrane"/>
    <property type="evidence" value="ECO:0007669"/>
    <property type="project" value="GOC"/>
</dbReference>
<dbReference type="EMBL" id="JNSL01000165">
    <property type="protein sequence ID" value="KGA13965.1"/>
    <property type="molecule type" value="Genomic_DNA"/>
</dbReference>
<comment type="caution">
    <text evidence="2">The sequence shown here is derived from an EMBL/GenBank/DDBJ whole genome shotgun (WGS) entry which is preliminary data.</text>
</comment>
<reference evidence="2" key="1">
    <citation type="submission" date="2014-06" db="EMBL/GenBank/DDBJ databases">
        <title>Key roles for freshwater Actinobacteria revealed by deep metagenomic sequencing.</title>
        <authorList>
            <person name="Ghai R."/>
            <person name="Mizuno C.M."/>
            <person name="Picazo A."/>
            <person name="Camacho A."/>
            <person name="Rodriguez-Valera F."/>
        </authorList>
    </citation>
    <scope>NUCLEOTIDE SEQUENCE</scope>
</reference>
<dbReference type="Pfam" id="PF03372">
    <property type="entry name" value="Exo_endo_phos"/>
    <property type="match status" value="1"/>
</dbReference>
<protein>
    <recommendedName>
        <fullName evidence="1">Endonuclease/exonuclease/phosphatase domain-containing protein</fullName>
    </recommendedName>
</protein>
<gene>
    <name evidence="2" type="ORF">GM51_18390</name>
</gene>